<feature type="transmembrane region" description="Helical" evidence="1">
    <location>
        <begin position="12"/>
        <end position="30"/>
    </location>
</feature>
<gene>
    <name evidence="2" type="ORF">Hokovirus_1_86</name>
</gene>
<organism evidence="2">
    <name type="scientific">Hokovirus HKV1</name>
    <dbReference type="NCBI Taxonomy" id="1977638"/>
    <lineage>
        <taxon>Viruses</taxon>
        <taxon>Varidnaviria</taxon>
        <taxon>Bamfordvirae</taxon>
        <taxon>Nucleocytoviricota</taxon>
        <taxon>Megaviricetes</taxon>
        <taxon>Imitervirales</taxon>
        <taxon>Mimiviridae</taxon>
        <taxon>Klosneuvirinae</taxon>
        <taxon>Hokovirus</taxon>
    </lineage>
</organism>
<name>A0A1V0SEQ5_9VIRU</name>
<proteinExistence type="predicted"/>
<evidence type="ECO:0000313" key="2">
    <source>
        <dbReference type="EMBL" id="ARF10207.1"/>
    </source>
</evidence>
<reference evidence="2" key="1">
    <citation type="journal article" date="2017" name="Science">
        <title>Giant viruses with an expanded complement of translation system components.</title>
        <authorList>
            <person name="Schulz F."/>
            <person name="Yutin N."/>
            <person name="Ivanova N.N."/>
            <person name="Ortega D.R."/>
            <person name="Lee T.K."/>
            <person name="Vierheilig J."/>
            <person name="Daims H."/>
            <person name="Horn M."/>
            <person name="Wagner M."/>
            <person name="Jensen G.J."/>
            <person name="Kyrpides N.C."/>
            <person name="Koonin E.V."/>
            <person name="Woyke T."/>
        </authorList>
    </citation>
    <scope>NUCLEOTIDE SEQUENCE</scope>
    <source>
        <strain evidence="2">HKV1</strain>
    </source>
</reference>
<dbReference type="EMBL" id="KY684103">
    <property type="protein sequence ID" value="ARF10207.1"/>
    <property type="molecule type" value="Genomic_DNA"/>
</dbReference>
<accession>A0A1V0SEQ5</accession>
<evidence type="ECO:0000256" key="1">
    <source>
        <dbReference type="SAM" id="Phobius"/>
    </source>
</evidence>
<keyword evidence="1" id="KW-0812">Transmembrane</keyword>
<keyword evidence="1" id="KW-1133">Transmembrane helix</keyword>
<sequence>MKILLLFMVKILYFYDFFIIYYYFLLFIYMNKSNNKIIKTNSCNLLLHYFKLKCNDNLCLYRDCSKERHVPYKPCNSLCCKMKRLQNMYDNNMNKN</sequence>
<protein>
    <submittedName>
        <fullName evidence="2">Uncharacterized protein</fullName>
    </submittedName>
</protein>
<keyword evidence="1" id="KW-0472">Membrane</keyword>